<accession>A0ABS6EBQ8</accession>
<protein>
    <submittedName>
        <fullName evidence="2">Ykof family thiamine-binding protein</fullName>
    </submittedName>
</protein>
<sequence length="83" mass="9155">MISAEVAIYPLKSSHATKVIDNSIKTLNNSNIDYTVNSMNTRLRGRKEEIFNTLETMFSEAETTGGEVSMVVTITNAGEKDLI</sequence>
<dbReference type="InterPro" id="IPR011522">
    <property type="entry name" value="Thiamin/HMP-bd_put_YkoF"/>
</dbReference>
<dbReference type="RefSeq" id="WP_216522633.1">
    <property type="nucleotide sequence ID" value="NZ_JAHLPM010000035.1"/>
</dbReference>
<dbReference type="Pfam" id="PF07615">
    <property type="entry name" value="Ykof"/>
    <property type="match status" value="1"/>
</dbReference>
<dbReference type="EMBL" id="JAHLPM010000035">
    <property type="protein sequence ID" value="MBU5440372.1"/>
    <property type="molecule type" value="Genomic_DNA"/>
</dbReference>
<evidence type="ECO:0000259" key="1">
    <source>
        <dbReference type="Pfam" id="PF07615"/>
    </source>
</evidence>
<comment type="caution">
    <text evidence="2">The sequence shown here is derived from an EMBL/GenBank/DDBJ whole genome shotgun (WGS) entry which is preliminary data.</text>
</comment>
<name>A0ABS6EBQ8_9FIRM</name>
<dbReference type="Proteomes" id="UP000749471">
    <property type="component" value="Unassembled WGS sequence"/>
</dbReference>
<organism evidence="2 3">
    <name type="scientific">Tissierella simiarum</name>
    <dbReference type="NCBI Taxonomy" id="2841534"/>
    <lineage>
        <taxon>Bacteria</taxon>
        <taxon>Bacillati</taxon>
        <taxon>Bacillota</taxon>
        <taxon>Tissierellia</taxon>
        <taxon>Tissierellales</taxon>
        <taxon>Tissierellaceae</taxon>
        <taxon>Tissierella</taxon>
    </lineage>
</organism>
<keyword evidence="3" id="KW-1185">Reference proteome</keyword>
<feature type="domain" description="Thiamin/hydroxymethyl pyrimidine-binding YkoF putative" evidence="1">
    <location>
        <begin position="4"/>
        <end position="75"/>
    </location>
</feature>
<proteinExistence type="predicted"/>
<evidence type="ECO:0000313" key="2">
    <source>
        <dbReference type="EMBL" id="MBU5440372.1"/>
    </source>
</evidence>
<gene>
    <name evidence="2" type="ORF">KQI42_20460</name>
</gene>
<reference evidence="2 3" key="1">
    <citation type="submission" date="2021-06" db="EMBL/GenBank/DDBJ databases">
        <authorList>
            <person name="Sun Q."/>
            <person name="Li D."/>
        </authorList>
    </citation>
    <scope>NUCLEOTIDE SEQUENCE [LARGE SCALE GENOMIC DNA]</scope>
    <source>
        <strain evidence="2 3">MSJ-40</strain>
    </source>
</reference>
<evidence type="ECO:0000313" key="3">
    <source>
        <dbReference type="Proteomes" id="UP000749471"/>
    </source>
</evidence>